<feature type="transmembrane region" description="Helical" evidence="1">
    <location>
        <begin position="197"/>
        <end position="214"/>
    </location>
</feature>
<evidence type="ECO:0000313" key="2">
    <source>
        <dbReference type="EMBL" id="KAB7458564.1"/>
    </source>
</evidence>
<feature type="transmembrane region" description="Helical" evidence="1">
    <location>
        <begin position="82"/>
        <end position="101"/>
    </location>
</feature>
<dbReference type="RefSeq" id="WP_081724082.1">
    <property type="nucleotide sequence ID" value="NZ_CACRSP010000002.1"/>
</dbReference>
<evidence type="ECO:0000313" key="3">
    <source>
        <dbReference type="Proteomes" id="UP000429211"/>
    </source>
</evidence>
<sequence>MTDISNQRPAQSRRRGGLRLWLPGQPGALMMVLSPAVAGIVAAWAYRGFAWTPWWLLICWLLCYCVQFSAARWFKSHGAHRWMLQPLVYCIVLCAVGLPFVVLHPGILAWAPPFAVLAAISFRASWVRKERSLWSNAAAVSASCLMPMLTFCYGVDTPDIPYLSIPGISLFLTFFMVQFGSVLFVKTMIRERGRRSYIVASWIWHAVMLAWWTFVGNGYLIALAAMLLIRAVALPMIARRRTVRPLAVGITEFVTSTASLILNICALL</sequence>
<gene>
    <name evidence="2" type="ORF">GBB04_11035</name>
</gene>
<dbReference type="Pfam" id="PF14256">
    <property type="entry name" value="YwiC"/>
    <property type="match status" value="1"/>
</dbReference>
<reference evidence="2 3" key="1">
    <citation type="journal article" date="2019" name="Nat. Med.">
        <title>A library of human gut bacterial isolates paired with longitudinal multiomics data enables mechanistic microbiome research.</title>
        <authorList>
            <person name="Poyet M."/>
            <person name="Groussin M."/>
            <person name="Gibbons S.M."/>
            <person name="Avila-Pacheco J."/>
            <person name="Jiang X."/>
            <person name="Kearney S.M."/>
            <person name="Perrotta A.R."/>
            <person name="Berdy B."/>
            <person name="Zhao S."/>
            <person name="Lieberman T.D."/>
            <person name="Swanson P.K."/>
            <person name="Smith M."/>
            <person name="Roesemann S."/>
            <person name="Alexander J.E."/>
            <person name="Rich S.A."/>
            <person name="Livny J."/>
            <person name="Vlamakis H."/>
            <person name="Clish C."/>
            <person name="Bullock K."/>
            <person name="Deik A."/>
            <person name="Scott J."/>
            <person name="Pierce K.A."/>
            <person name="Xavier R.J."/>
            <person name="Alm E.J."/>
        </authorList>
    </citation>
    <scope>NUCLEOTIDE SEQUENCE [LARGE SCALE GENOMIC DNA]</scope>
    <source>
        <strain evidence="2 3">BIOML-A2</strain>
    </source>
</reference>
<accession>A0A7J5TEV9</accession>
<feature type="transmembrane region" description="Helical" evidence="1">
    <location>
        <begin position="20"/>
        <end position="46"/>
    </location>
</feature>
<keyword evidence="1" id="KW-0472">Membrane</keyword>
<organism evidence="2 3">
    <name type="scientific">Bifidobacterium dentium</name>
    <dbReference type="NCBI Taxonomy" id="1689"/>
    <lineage>
        <taxon>Bacteria</taxon>
        <taxon>Bacillati</taxon>
        <taxon>Actinomycetota</taxon>
        <taxon>Actinomycetes</taxon>
        <taxon>Bifidobacteriales</taxon>
        <taxon>Bifidobacteriaceae</taxon>
        <taxon>Bifidobacterium</taxon>
    </lineage>
</organism>
<proteinExistence type="predicted"/>
<name>A0A7J5TEV9_9BIFI</name>
<feature type="transmembrane region" description="Helical" evidence="1">
    <location>
        <begin position="52"/>
        <end position="70"/>
    </location>
</feature>
<feature type="transmembrane region" description="Helical" evidence="1">
    <location>
        <begin position="133"/>
        <end position="156"/>
    </location>
</feature>
<feature type="transmembrane region" description="Helical" evidence="1">
    <location>
        <begin position="220"/>
        <end position="238"/>
    </location>
</feature>
<keyword evidence="1" id="KW-0812">Transmembrane</keyword>
<comment type="caution">
    <text evidence="2">The sequence shown here is derived from an EMBL/GenBank/DDBJ whole genome shotgun (WGS) entry which is preliminary data.</text>
</comment>
<dbReference type="AlphaFoldDB" id="A0A7J5TEV9"/>
<dbReference type="EMBL" id="WDPD01000023">
    <property type="protein sequence ID" value="KAB7458564.1"/>
    <property type="molecule type" value="Genomic_DNA"/>
</dbReference>
<protein>
    <submittedName>
        <fullName evidence="2">YwiC-like family protein</fullName>
    </submittedName>
</protein>
<feature type="transmembrane region" description="Helical" evidence="1">
    <location>
        <begin position="107"/>
        <end position="126"/>
    </location>
</feature>
<evidence type="ECO:0000256" key="1">
    <source>
        <dbReference type="SAM" id="Phobius"/>
    </source>
</evidence>
<feature type="transmembrane region" description="Helical" evidence="1">
    <location>
        <begin position="162"/>
        <end position="185"/>
    </location>
</feature>
<dbReference type="InterPro" id="IPR025576">
    <property type="entry name" value="YwiC"/>
</dbReference>
<dbReference type="Proteomes" id="UP000429211">
    <property type="component" value="Unassembled WGS sequence"/>
</dbReference>
<keyword evidence="1" id="KW-1133">Transmembrane helix</keyword>